<keyword evidence="2" id="KW-1185">Reference proteome</keyword>
<reference evidence="1" key="1">
    <citation type="submission" date="2023-03" db="EMBL/GenBank/DDBJ databases">
        <title>Massive genome expansion in bonnet fungi (Mycena s.s.) driven by repeated elements and novel gene families across ecological guilds.</title>
        <authorList>
            <consortium name="Lawrence Berkeley National Laboratory"/>
            <person name="Harder C.B."/>
            <person name="Miyauchi S."/>
            <person name="Viragh M."/>
            <person name="Kuo A."/>
            <person name="Thoen E."/>
            <person name="Andreopoulos B."/>
            <person name="Lu D."/>
            <person name="Skrede I."/>
            <person name="Drula E."/>
            <person name="Henrissat B."/>
            <person name="Morin E."/>
            <person name="Kohler A."/>
            <person name="Barry K."/>
            <person name="LaButti K."/>
            <person name="Morin E."/>
            <person name="Salamov A."/>
            <person name="Lipzen A."/>
            <person name="Mereny Z."/>
            <person name="Hegedus B."/>
            <person name="Baldrian P."/>
            <person name="Stursova M."/>
            <person name="Weitz H."/>
            <person name="Taylor A."/>
            <person name="Grigoriev I.V."/>
            <person name="Nagy L.G."/>
            <person name="Martin F."/>
            <person name="Kauserud H."/>
        </authorList>
    </citation>
    <scope>NUCLEOTIDE SEQUENCE</scope>
    <source>
        <strain evidence="1">CBHHK173m</strain>
    </source>
</reference>
<accession>A0AAD6UF12</accession>
<proteinExistence type="predicted"/>
<dbReference type="EMBL" id="JARJCN010000004">
    <property type="protein sequence ID" value="KAJ7101283.1"/>
    <property type="molecule type" value="Genomic_DNA"/>
</dbReference>
<evidence type="ECO:0000313" key="2">
    <source>
        <dbReference type="Proteomes" id="UP001222325"/>
    </source>
</evidence>
<organism evidence="1 2">
    <name type="scientific">Mycena belliarum</name>
    <dbReference type="NCBI Taxonomy" id="1033014"/>
    <lineage>
        <taxon>Eukaryota</taxon>
        <taxon>Fungi</taxon>
        <taxon>Dikarya</taxon>
        <taxon>Basidiomycota</taxon>
        <taxon>Agaricomycotina</taxon>
        <taxon>Agaricomycetes</taxon>
        <taxon>Agaricomycetidae</taxon>
        <taxon>Agaricales</taxon>
        <taxon>Marasmiineae</taxon>
        <taxon>Mycenaceae</taxon>
        <taxon>Mycena</taxon>
    </lineage>
</organism>
<comment type="caution">
    <text evidence="1">The sequence shown here is derived from an EMBL/GenBank/DDBJ whole genome shotgun (WGS) entry which is preliminary data.</text>
</comment>
<name>A0AAD6UF12_9AGAR</name>
<gene>
    <name evidence="1" type="ORF">B0H15DRAFT_815546</name>
</gene>
<evidence type="ECO:0000313" key="1">
    <source>
        <dbReference type="EMBL" id="KAJ7101283.1"/>
    </source>
</evidence>
<sequence length="399" mass="42286">MSICSLDTSLTALPAYTPSAAVPSYSPEPGHDERLIERAPYSKSRAPTGIFIQKSGRDTVVLFGQEENAEVPTYRRNGTITGFVSIEDRDGVTKVLLTIKGKIEVLIPGGGFVTKTIVDEHRTLWSSENSGAPCPGDVPFSSVLPTTFIHEDRTYPLPPSYNASLISIGGADVKVHYALSIVIFRKRKLSFLSAKNTTSVRFNYAPRTRPARPIHPILTDFLSDIKVAPEEWRQSTTLLAPRATASVAPVHLSFFTPAAEIFALGDTVPFHVQLTGPAASLRAFLPPAPGAGGQAIQVSLVRQLIAGAGAGASVRFTTAHATLASAPPGASADAHASLDWTGALVCPSDIQVGTFDAGVLKAQDFVVVDVAPQGGAAAPFARARHAHPVRLVSDPWPDT</sequence>
<protein>
    <submittedName>
        <fullName evidence="1">Uncharacterized protein</fullName>
    </submittedName>
</protein>
<dbReference type="AlphaFoldDB" id="A0AAD6UF12"/>
<dbReference type="Proteomes" id="UP001222325">
    <property type="component" value="Unassembled WGS sequence"/>
</dbReference>